<dbReference type="EMBL" id="VIVK01000001">
    <property type="protein sequence ID" value="TWD83029.1"/>
    <property type="molecule type" value="Genomic_DNA"/>
</dbReference>
<dbReference type="PANTHER" id="PTHR35569">
    <property type="entry name" value="CYANAMIDE HYDRATASE DDI2-RELATED"/>
    <property type="match status" value="1"/>
</dbReference>
<dbReference type="RefSeq" id="WP_145809074.1">
    <property type="nucleotide sequence ID" value="NZ_VIVK01000001.1"/>
</dbReference>
<accession>A0A561BVX3</accession>
<keyword evidence="3" id="KW-1185">Reference proteome</keyword>
<sequence>MNQPAIGSIGWTERTGGVLTLRERISLARPLLRSHRDIVVGNLAMATRTHAGRRASVAPDALVPPDSVLARDAEAAAQDVLTPALLNHSRRAYAWGAAIAALDHVEFDHELLYVAAMFHDTGLPSRTRDVDFTVRSAALARDFTDRHDVPERERELVTNAIALHHTPGVGVDRGAEAFLLSSGAAVDVFGLRSNHIPDAVRETVVRDYPRLGFKREFSRLFRAEAKQVPHGRAWYLHRFALSDVTIRLAPFRG</sequence>
<proteinExistence type="predicted"/>
<dbReference type="OrthoDB" id="8478129at2"/>
<protein>
    <submittedName>
        <fullName evidence="2">HD domain-containing protein</fullName>
    </submittedName>
</protein>
<evidence type="ECO:0000313" key="2">
    <source>
        <dbReference type="EMBL" id="TWD83029.1"/>
    </source>
</evidence>
<gene>
    <name evidence="2" type="ORF">FB561_4181</name>
</gene>
<name>A0A561BVX3_9ACTN</name>
<dbReference type="SUPFAM" id="SSF109604">
    <property type="entry name" value="HD-domain/PDEase-like"/>
    <property type="match status" value="1"/>
</dbReference>
<feature type="domain" description="HD" evidence="1">
    <location>
        <begin position="85"/>
        <end position="183"/>
    </location>
</feature>
<comment type="caution">
    <text evidence="2">The sequence shown here is derived from an EMBL/GenBank/DDBJ whole genome shotgun (WGS) entry which is preliminary data.</text>
</comment>
<reference evidence="2 3" key="1">
    <citation type="submission" date="2019-06" db="EMBL/GenBank/DDBJ databases">
        <title>Sequencing the genomes of 1000 actinobacteria strains.</title>
        <authorList>
            <person name="Klenk H.-P."/>
        </authorList>
    </citation>
    <scope>NUCLEOTIDE SEQUENCE [LARGE SCALE GENOMIC DNA]</scope>
    <source>
        <strain evidence="2 3">DSM 24683</strain>
    </source>
</reference>
<evidence type="ECO:0000259" key="1">
    <source>
        <dbReference type="PROSITE" id="PS51831"/>
    </source>
</evidence>
<dbReference type="InterPro" id="IPR006674">
    <property type="entry name" value="HD_domain"/>
</dbReference>
<dbReference type="Gene3D" id="1.10.3210.10">
    <property type="entry name" value="Hypothetical protein af1432"/>
    <property type="match status" value="1"/>
</dbReference>
<dbReference type="Proteomes" id="UP000318380">
    <property type="component" value="Unassembled WGS sequence"/>
</dbReference>
<evidence type="ECO:0000313" key="3">
    <source>
        <dbReference type="Proteomes" id="UP000318380"/>
    </source>
</evidence>
<dbReference type="Pfam" id="PF01966">
    <property type="entry name" value="HD"/>
    <property type="match status" value="1"/>
</dbReference>
<dbReference type="PROSITE" id="PS51831">
    <property type="entry name" value="HD"/>
    <property type="match status" value="1"/>
</dbReference>
<organism evidence="2 3">
    <name type="scientific">Kribbella amoyensis</name>
    <dbReference type="NCBI Taxonomy" id="996641"/>
    <lineage>
        <taxon>Bacteria</taxon>
        <taxon>Bacillati</taxon>
        <taxon>Actinomycetota</taxon>
        <taxon>Actinomycetes</taxon>
        <taxon>Propionibacteriales</taxon>
        <taxon>Kribbellaceae</taxon>
        <taxon>Kribbella</taxon>
    </lineage>
</organism>
<dbReference type="AlphaFoldDB" id="A0A561BVX3"/>
<dbReference type="PANTHER" id="PTHR35569:SF1">
    <property type="entry name" value="CYANAMIDE HYDRATASE DDI2-RELATED"/>
    <property type="match status" value="1"/>
</dbReference>